<keyword evidence="2" id="KW-1185">Reference proteome</keyword>
<accession>A0ABT6MSC1</accession>
<protein>
    <recommendedName>
        <fullName evidence="3">YkgJ family cysteine cluster protein</fullName>
    </recommendedName>
</protein>
<organism evidence="1 2">
    <name type="scientific">Luteimonas composti</name>
    <dbReference type="NCBI Taxonomy" id="398257"/>
    <lineage>
        <taxon>Bacteria</taxon>
        <taxon>Pseudomonadati</taxon>
        <taxon>Pseudomonadota</taxon>
        <taxon>Gammaproteobacteria</taxon>
        <taxon>Lysobacterales</taxon>
        <taxon>Lysobacteraceae</taxon>
        <taxon>Luteimonas</taxon>
    </lineage>
</organism>
<dbReference type="Proteomes" id="UP001160550">
    <property type="component" value="Unassembled WGS sequence"/>
</dbReference>
<evidence type="ECO:0008006" key="3">
    <source>
        <dbReference type="Google" id="ProtNLM"/>
    </source>
</evidence>
<comment type="caution">
    <text evidence="1">The sequence shown here is derived from an EMBL/GenBank/DDBJ whole genome shotgun (WGS) entry which is preliminary data.</text>
</comment>
<reference evidence="1" key="2">
    <citation type="submission" date="2023-04" db="EMBL/GenBank/DDBJ databases">
        <authorList>
            <person name="Sun J.-Q."/>
        </authorList>
    </citation>
    <scope>NUCLEOTIDE SEQUENCE</scope>
    <source>
        <strain evidence="1">CC-YY355</strain>
    </source>
</reference>
<dbReference type="EMBL" id="JARYGX010000021">
    <property type="protein sequence ID" value="MDH7453547.1"/>
    <property type="molecule type" value="Genomic_DNA"/>
</dbReference>
<evidence type="ECO:0000313" key="2">
    <source>
        <dbReference type="Proteomes" id="UP001160550"/>
    </source>
</evidence>
<sequence>MPIATAITPALCQRCGACCSALVDGELIACRHLEVAQGLHRCRIYATRPRVCRDYDCMRTGQPDPAVADRVTAALQAIEPANEPTAAPAAA</sequence>
<gene>
    <name evidence="1" type="ORF">QF205_10785</name>
</gene>
<reference evidence="1" key="1">
    <citation type="journal article" date="2007" name="Int. J. Syst. Evol. Microbiol.">
        <title>Luteimonas composti sp. nov., a moderately thermophilic bacterium isolated from food waste.</title>
        <authorList>
            <person name="Young C.C."/>
            <person name="Kampfer P."/>
            <person name="Chen W.M."/>
            <person name="Yen W.S."/>
            <person name="Arun A.B."/>
            <person name="Lai W.A."/>
            <person name="Shen F.T."/>
            <person name="Rekha P.D."/>
            <person name="Lin K.Y."/>
            <person name="Chou J.H."/>
        </authorList>
    </citation>
    <scope>NUCLEOTIDE SEQUENCE</scope>
    <source>
        <strain evidence="1">CC-YY355</strain>
    </source>
</reference>
<name>A0ABT6MSC1_9GAMM</name>
<evidence type="ECO:0000313" key="1">
    <source>
        <dbReference type="EMBL" id="MDH7453547.1"/>
    </source>
</evidence>
<proteinExistence type="predicted"/>
<dbReference type="RefSeq" id="WP_280942766.1">
    <property type="nucleotide sequence ID" value="NZ_JARYGX010000021.1"/>
</dbReference>